<dbReference type="OrthoDB" id="5423926at2759"/>
<feature type="compositionally biased region" description="Low complexity" evidence="1">
    <location>
        <begin position="762"/>
        <end position="775"/>
    </location>
</feature>
<feature type="compositionally biased region" description="Polar residues" evidence="1">
    <location>
        <begin position="237"/>
        <end position="247"/>
    </location>
</feature>
<feature type="compositionally biased region" description="Low complexity" evidence="1">
    <location>
        <begin position="1238"/>
        <end position="1252"/>
    </location>
</feature>
<feature type="compositionally biased region" description="Low complexity" evidence="1">
    <location>
        <begin position="1341"/>
        <end position="1362"/>
    </location>
</feature>
<gene>
    <name evidence="2" type="ORF">HMPREF1541_04866</name>
</gene>
<feature type="compositionally biased region" description="Polar residues" evidence="1">
    <location>
        <begin position="402"/>
        <end position="411"/>
    </location>
</feature>
<feature type="compositionally biased region" description="Low complexity" evidence="1">
    <location>
        <begin position="1028"/>
        <end position="1040"/>
    </location>
</feature>
<feature type="region of interest" description="Disordered" evidence="1">
    <location>
        <begin position="19"/>
        <end position="1459"/>
    </location>
</feature>
<feature type="compositionally biased region" description="Polar residues" evidence="1">
    <location>
        <begin position="864"/>
        <end position="880"/>
    </location>
</feature>
<feature type="compositionally biased region" description="Low complexity" evidence="1">
    <location>
        <begin position="896"/>
        <end position="920"/>
    </location>
</feature>
<feature type="compositionally biased region" description="Low complexity" evidence="1">
    <location>
        <begin position="82"/>
        <end position="96"/>
    </location>
</feature>
<feature type="compositionally biased region" description="Polar residues" evidence="1">
    <location>
        <begin position="512"/>
        <end position="524"/>
    </location>
</feature>
<name>W2RY36_CYPE1</name>
<accession>W2RY36</accession>
<dbReference type="Proteomes" id="UP000030752">
    <property type="component" value="Unassembled WGS sequence"/>
</dbReference>
<organism evidence="2 3">
    <name type="scientific">Cyphellophora europaea (strain CBS 101466)</name>
    <name type="common">Phialophora europaea</name>
    <dbReference type="NCBI Taxonomy" id="1220924"/>
    <lineage>
        <taxon>Eukaryota</taxon>
        <taxon>Fungi</taxon>
        <taxon>Dikarya</taxon>
        <taxon>Ascomycota</taxon>
        <taxon>Pezizomycotina</taxon>
        <taxon>Eurotiomycetes</taxon>
        <taxon>Chaetothyriomycetidae</taxon>
        <taxon>Chaetothyriales</taxon>
        <taxon>Cyphellophoraceae</taxon>
        <taxon>Cyphellophora</taxon>
    </lineage>
</organism>
<proteinExistence type="predicted"/>
<evidence type="ECO:0000313" key="3">
    <source>
        <dbReference type="Proteomes" id="UP000030752"/>
    </source>
</evidence>
<feature type="compositionally biased region" description="Polar residues" evidence="1">
    <location>
        <begin position="121"/>
        <end position="149"/>
    </location>
</feature>
<dbReference type="GeneID" id="19972205"/>
<feature type="compositionally biased region" description="Acidic residues" evidence="1">
    <location>
        <begin position="1212"/>
        <end position="1221"/>
    </location>
</feature>
<dbReference type="InParanoid" id="W2RY36"/>
<feature type="compositionally biased region" description="Polar residues" evidence="1">
    <location>
        <begin position="1427"/>
        <end position="1441"/>
    </location>
</feature>
<feature type="compositionally biased region" description="Basic residues" evidence="1">
    <location>
        <begin position="1258"/>
        <end position="1269"/>
    </location>
</feature>
<feature type="compositionally biased region" description="Low complexity" evidence="1">
    <location>
        <begin position="47"/>
        <end position="60"/>
    </location>
</feature>
<feature type="compositionally biased region" description="Polar residues" evidence="1">
    <location>
        <begin position="953"/>
        <end position="973"/>
    </location>
</feature>
<feature type="compositionally biased region" description="Low complexity" evidence="1">
    <location>
        <begin position="289"/>
        <end position="301"/>
    </location>
</feature>
<feature type="compositionally biased region" description="Low complexity" evidence="1">
    <location>
        <begin position="684"/>
        <end position="699"/>
    </location>
</feature>
<dbReference type="STRING" id="1220924.W2RY36"/>
<dbReference type="eggNOG" id="ENOG502SI51">
    <property type="taxonomic scope" value="Eukaryota"/>
</dbReference>
<dbReference type="EMBL" id="KB822720">
    <property type="protein sequence ID" value="ETN40589.1"/>
    <property type="molecule type" value="Genomic_DNA"/>
</dbReference>
<dbReference type="VEuPathDB" id="FungiDB:HMPREF1541_04866"/>
<feature type="compositionally biased region" description="Basic and acidic residues" evidence="1">
    <location>
        <begin position="776"/>
        <end position="789"/>
    </location>
</feature>
<feature type="compositionally biased region" description="Low complexity" evidence="1">
    <location>
        <begin position="412"/>
        <end position="423"/>
    </location>
</feature>
<sequence>MAATQAFLANRVSQGNLSASAAAAALRAMSPPPTPVADVQTKRMQRRSSSASGSPANASRGRSRGGLDRTSSSGSMTERTFRSPSPGRPTTPSGPGVAPPVPQLPADIPPVPKLPDRSSKRSLSLDTYASKKQNPTPQHTPANDPQSISKAAAAISVGQHAQVGNGNVAQRADSRNSVNFSRPLSPSPQSPASPVGGQRSNRNGISGPEAENVQYSVTAAAQQPVKKKKKKVAPRSSEGSHLQSGSMASRPVSTPLAPDPEMPPVAAAVEPKEKKKKVALTGQNSHFPQSSDAASSNQDSDSSPEHTRRAQRAAGHLAKQPSIVREDWEGEQEQQLSEAQEREQQGLSPVASPAATVQSKKLTAANMSRKIEEPITPTPKSQPSPLEAYQDVTEAPAEAGTSHLTVQQPQVSRNSSISPSRSTRFSEEPSDLAAGRKHEPLPRSVSPVKSALKHHHPSTVDDRLSKPRGSSATPSDASDSNRSADGSVRRQKSVRVSFEPEPEVVGVAAEPQSTDSPVIQSPQAKETKKRGFFGLGSSKPALTTIPSEDNLDEHMQPRPQLPSFGSIRNRQRRVDSSDSVEVAPTADKLLSSPSQISSTSSDGSSSPDIPAQDQGSSSDHAIGAILSRNAAQKSMPQDPLLPLPPVVTSVEGGGYMSDTESDITVEEIQPQVQSSVSAEMPNGQVQSTTTQPPQTMHQPSDTKAAEEKDLSTSNIPTDVPALSVQPPTPGIEDEKPSDQWLVEVPGGFPSAPEEMVQAVPQATTPSTNASSNPSSEARKFGPSEAELRKAQAAPEEEESASDGDSIYSDAEEDLSDREGYGSIDAIVESPIIESPRLQKIQTPPQSPLAERTDRPQAAERTASWDDTQQHWSGIAQQSRQVKAAPLQKTPQPATEQLPQPAPQRASQQATQRLQTVTAPAKPKKKKKSSTTATAGALAAAVPVARPPPVDRTQPTSMRSSMRQPAAPQASNNEAGAMRTSMRQTGNAPNPRGLQASKWATEPTRPKPPPQPVAAPASPGRAALQKKYIPPANTAPTAKPAYKPPPPPTINNSDSDSSFKKARRSKKSADGSYNMRRSMRSAAQVPPTQPGGRGAVRSLSPPVRRPFSPAGDQRPMRTSMRGSIEAAAPTLRGPKEQKRSSSLFGKRKAKSPMRAGPMPLTAGLRSRIGDSDDEDGPRPTSFRSRFEDSSDEEGDPQPLRPVRGIPRRHDEGDSTDLDDSSDEEKKKSRRQLQPAIKIDTTAAQQAGPAADAPLSPTTMKKRGLFSRFRSKKEDKGSSPKPRKVNTAADPIPDSRPGTKDDDTPFDGNMGFGSSAERDAMIRQTMAKLEAAKQDQDGNPPDVVSADPGPASSAVGSPASSKVPRPTSPVAGKLQRRRPERVMSDSWPLPDVQAKESEDRPSTSAGPGSYKTNGMSSLRPALHERKPTNETLSTDGGSPLTGSKSKKKRFPMLRKAFGLKS</sequence>
<feature type="compositionally biased region" description="Polar residues" evidence="1">
    <location>
        <begin position="1400"/>
        <end position="1414"/>
    </location>
</feature>
<reference evidence="2 3" key="1">
    <citation type="submission" date="2013-03" db="EMBL/GenBank/DDBJ databases">
        <title>The Genome Sequence of Phialophora europaea CBS 101466.</title>
        <authorList>
            <consortium name="The Broad Institute Genomics Platform"/>
            <person name="Cuomo C."/>
            <person name="de Hoog S."/>
            <person name="Gorbushina A."/>
            <person name="Walker B."/>
            <person name="Young S.K."/>
            <person name="Zeng Q."/>
            <person name="Gargeya S."/>
            <person name="Fitzgerald M."/>
            <person name="Haas B."/>
            <person name="Abouelleil A."/>
            <person name="Allen A.W."/>
            <person name="Alvarado L."/>
            <person name="Arachchi H.M."/>
            <person name="Berlin A.M."/>
            <person name="Chapman S.B."/>
            <person name="Gainer-Dewar J."/>
            <person name="Goldberg J."/>
            <person name="Griggs A."/>
            <person name="Gujja S."/>
            <person name="Hansen M."/>
            <person name="Howarth C."/>
            <person name="Imamovic A."/>
            <person name="Ireland A."/>
            <person name="Larimer J."/>
            <person name="McCowan C."/>
            <person name="Murphy C."/>
            <person name="Pearson M."/>
            <person name="Poon T.W."/>
            <person name="Priest M."/>
            <person name="Roberts A."/>
            <person name="Saif S."/>
            <person name="Shea T."/>
            <person name="Sisk P."/>
            <person name="Sykes S."/>
            <person name="Wortman J."/>
            <person name="Nusbaum C."/>
            <person name="Birren B."/>
        </authorList>
    </citation>
    <scope>NUCLEOTIDE SEQUENCE [LARGE SCALE GENOMIC DNA]</scope>
    <source>
        <strain evidence="2 3">CBS 101466</strain>
    </source>
</reference>
<feature type="compositionally biased region" description="Polar residues" evidence="1">
    <location>
        <begin position="468"/>
        <end position="484"/>
    </location>
</feature>
<feature type="compositionally biased region" description="Low complexity" evidence="1">
    <location>
        <begin position="929"/>
        <end position="943"/>
    </location>
</feature>
<keyword evidence="3" id="KW-1185">Reference proteome</keyword>
<feature type="compositionally biased region" description="Polar residues" evidence="1">
    <location>
        <begin position="69"/>
        <end position="78"/>
    </location>
</feature>
<dbReference type="HOGENOM" id="CLU_002643_0_0_1"/>
<dbReference type="RefSeq" id="XP_008717432.1">
    <property type="nucleotide sequence ID" value="XM_008719210.1"/>
</dbReference>
<evidence type="ECO:0000313" key="2">
    <source>
        <dbReference type="EMBL" id="ETN40589.1"/>
    </source>
</evidence>
<feature type="compositionally biased region" description="Pro residues" evidence="1">
    <location>
        <begin position="97"/>
        <end position="113"/>
    </location>
</feature>
<protein>
    <submittedName>
        <fullName evidence="2">Uncharacterized protein</fullName>
    </submittedName>
</protein>
<evidence type="ECO:0000256" key="1">
    <source>
        <dbReference type="SAM" id="MobiDB-lite"/>
    </source>
</evidence>
<feature type="compositionally biased region" description="Low complexity" evidence="1">
    <location>
        <begin position="591"/>
        <end position="606"/>
    </location>
</feature>
<feature type="compositionally biased region" description="Low complexity" evidence="1">
    <location>
        <begin position="19"/>
        <end position="28"/>
    </location>
</feature>